<feature type="chain" id="PRO_5018149822" evidence="1">
    <location>
        <begin position="22"/>
        <end position="110"/>
    </location>
</feature>
<dbReference type="Proteomes" id="UP000276215">
    <property type="component" value="Unassembled WGS sequence"/>
</dbReference>
<keyword evidence="1" id="KW-0732">Signal</keyword>
<feature type="signal peptide" evidence="1">
    <location>
        <begin position="1"/>
        <end position="21"/>
    </location>
</feature>
<reference evidence="2 3" key="1">
    <citation type="journal article" date="2018" name="Nat. Ecol. Evol.">
        <title>Pezizomycetes genomes reveal the molecular basis of ectomycorrhizal truffle lifestyle.</title>
        <authorList>
            <person name="Murat C."/>
            <person name="Payen T."/>
            <person name="Noel B."/>
            <person name="Kuo A."/>
            <person name="Morin E."/>
            <person name="Chen J."/>
            <person name="Kohler A."/>
            <person name="Krizsan K."/>
            <person name="Balestrini R."/>
            <person name="Da Silva C."/>
            <person name="Montanini B."/>
            <person name="Hainaut M."/>
            <person name="Levati E."/>
            <person name="Barry K.W."/>
            <person name="Belfiori B."/>
            <person name="Cichocki N."/>
            <person name="Clum A."/>
            <person name="Dockter R.B."/>
            <person name="Fauchery L."/>
            <person name="Guy J."/>
            <person name="Iotti M."/>
            <person name="Le Tacon F."/>
            <person name="Lindquist E.A."/>
            <person name="Lipzen A."/>
            <person name="Malagnac F."/>
            <person name="Mello A."/>
            <person name="Molinier V."/>
            <person name="Miyauchi S."/>
            <person name="Poulain J."/>
            <person name="Riccioni C."/>
            <person name="Rubini A."/>
            <person name="Sitrit Y."/>
            <person name="Splivallo R."/>
            <person name="Traeger S."/>
            <person name="Wang M."/>
            <person name="Zifcakova L."/>
            <person name="Wipf D."/>
            <person name="Zambonelli A."/>
            <person name="Paolocci F."/>
            <person name="Nowrousian M."/>
            <person name="Ottonello S."/>
            <person name="Baldrian P."/>
            <person name="Spatafora J.W."/>
            <person name="Henrissat B."/>
            <person name="Nagy L.G."/>
            <person name="Aury J.M."/>
            <person name="Wincker P."/>
            <person name="Grigoriev I.V."/>
            <person name="Bonfante P."/>
            <person name="Martin F.M."/>
        </authorList>
    </citation>
    <scope>NUCLEOTIDE SEQUENCE [LARGE SCALE GENOMIC DNA]</scope>
    <source>
        <strain evidence="2 3">120613-1</strain>
    </source>
</reference>
<proteinExistence type="predicted"/>
<dbReference type="AlphaFoldDB" id="A0A3N4J6V4"/>
<organism evidence="2 3">
    <name type="scientific">Choiromyces venosus 120613-1</name>
    <dbReference type="NCBI Taxonomy" id="1336337"/>
    <lineage>
        <taxon>Eukaryota</taxon>
        <taxon>Fungi</taxon>
        <taxon>Dikarya</taxon>
        <taxon>Ascomycota</taxon>
        <taxon>Pezizomycotina</taxon>
        <taxon>Pezizomycetes</taxon>
        <taxon>Pezizales</taxon>
        <taxon>Tuberaceae</taxon>
        <taxon>Choiromyces</taxon>
    </lineage>
</organism>
<evidence type="ECO:0000313" key="2">
    <source>
        <dbReference type="EMBL" id="RPA92778.1"/>
    </source>
</evidence>
<evidence type="ECO:0000313" key="3">
    <source>
        <dbReference type="Proteomes" id="UP000276215"/>
    </source>
</evidence>
<sequence>MFFQRFIAFLLMALMPLLALAETTGSAPTTTVRNTVYSTQVTYVTMTGSPPAGATGTGNVTVTNSTITSISSPAKPTTSQPPSTGAAAGTFRFSSGLAGAAIVAAVVGLL</sequence>
<dbReference type="EMBL" id="ML120465">
    <property type="protein sequence ID" value="RPA92778.1"/>
    <property type="molecule type" value="Genomic_DNA"/>
</dbReference>
<evidence type="ECO:0000256" key="1">
    <source>
        <dbReference type="SAM" id="SignalP"/>
    </source>
</evidence>
<accession>A0A3N4J6V4</accession>
<name>A0A3N4J6V4_9PEZI</name>
<keyword evidence="3" id="KW-1185">Reference proteome</keyword>
<gene>
    <name evidence="2" type="ORF">L873DRAFT_1794030</name>
</gene>
<protein>
    <submittedName>
        <fullName evidence="2">Uncharacterized protein</fullName>
    </submittedName>
</protein>